<feature type="region of interest" description="Disordered" evidence="1">
    <location>
        <begin position="79"/>
        <end position="129"/>
    </location>
</feature>
<keyword evidence="3" id="KW-1185">Reference proteome</keyword>
<evidence type="ECO:0008006" key="4">
    <source>
        <dbReference type="Google" id="ProtNLM"/>
    </source>
</evidence>
<reference evidence="2 3" key="1">
    <citation type="submission" date="2024-10" db="EMBL/GenBank/DDBJ databases">
        <title>The Natural Products Discovery Center: Release of the First 8490 Sequenced Strains for Exploring Actinobacteria Biosynthetic Diversity.</title>
        <authorList>
            <person name="Kalkreuter E."/>
            <person name="Kautsar S.A."/>
            <person name="Yang D."/>
            <person name="Bader C.D."/>
            <person name="Teijaro C.N."/>
            <person name="Fluegel L."/>
            <person name="Davis C.M."/>
            <person name="Simpson J.R."/>
            <person name="Lauterbach L."/>
            <person name="Steele A.D."/>
            <person name="Gui C."/>
            <person name="Meng S."/>
            <person name="Li G."/>
            <person name="Viehrig K."/>
            <person name="Ye F."/>
            <person name="Su P."/>
            <person name="Kiefer A.F."/>
            <person name="Nichols A."/>
            <person name="Cepeda A.J."/>
            <person name="Yan W."/>
            <person name="Fan B."/>
            <person name="Jiang Y."/>
            <person name="Adhikari A."/>
            <person name="Zheng C.-J."/>
            <person name="Schuster L."/>
            <person name="Cowan T.M."/>
            <person name="Smanski M.J."/>
            <person name="Chevrette M.G."/>
            <person name="De Carvalho L.P.S."/>
            <person name="Shen B."/>
        </authorList>
    </citation>
    <scope>NUCLEOTIDE SEQUENCE [LARGE SCALE GENOMIC DNA]</scope>
    <source>
        <strain evidence="2 3">NPDC050545</strain>
    </source>
</reference>
<accession>A0ABW7YNR1</accession>
<organism evidence="2 3">
    <name type="scientific">Nonomuraea typhae</name>
    <dbReference type="NCBI Taxonomy" id="2603600"/>
    <lineage>
        <taxon>Bacteria</taxon>
        <taxon>Bacillati</taxon>
        <taxon>Actinomycetota</taxon>
        <taxon>Actinomycetes</taxon>
        <taxon>Streptosporangiales</taxon>
        <taxon>Streptosporangiaceae</taxon>
        <taxon>Nonomuraea</taxon>
    </lineage>
</organism>
<feature type="compositionally biased region" description="Polar residues" evidence="1">
    <location>
        <begin position="113"/>
        <end position="129"/>
    </location>
</feature>
<gene>
    <name evidence="2" type="ORF">ACIBG2_09210</name>
</gene>
<comment type="caution">
    <text evidence="2">The sequence shown here is derived from an EMBL/GenBank/DDBJ whole genome shotgun (WGS) entry which is preliminary data.</text>
</comment>
<evidence type="ECO:0000313" key="2">
    <source>
        <dbReference type="EMBL" id="MFI6497551.1"/>
    </source>
</evidence>
<dbReference type="RefSeq" id="WP_397080459.1">
    <property type="nucleotide sequence ID" value="NZ_JBITGY010000002.1"/>
</dbReference>
<proteinExistence type="predicted"/>
<name>A0ABW7YNR1_9ACTN</name>
<dbReference type="Proteomes" id="UP001612741">
    <property type="component" value="Unassembled WGS sequence"/>
</dbReference>
<feature type="region of interest" description="Disordered" evidence="1">
    <location>
        <begin position="1"/>
        <end position="32"/>
    </location>
</feature>
<evidence type="ECO:0000313" key="3">
    <source>
        <dbReference type="Proteomes" id="UP001612741"/>
    </source>
</evidence>
<evidence type="ECO:0000256" key="1">
    <source>
        <dbReference type="SAM" id="MobiDB-lite"/>
    </source>
</evidence>
<dbReference type="EMBL" id="JBITGY010000002">
    <property type="protein sequence ID" value="MFI6497551.1"/>
    <property type="molecule type" value="Genomic_DNA"/>
</dbReference>
<sequence>MSSRSGVRGGRTARPEGVRRPPGGGRRGPSRRQRGPFLVLVLGLLGGGLVTLLLLNTVLAQDFVRATELKREIAEIQQGNERSGMELDRATQPSKVAERGEQLGLQEDWDKTNVISPATENSDQVSTNR</sequence>
<protein>
    <recommendedName>
        <fullName evidence="4">Cell division protein FtsL</fullName>
    </recommendedName>
</protein>